<organism evidence="4 5">
    <name type="scientific">Rhizobium tubonense</name>
    <dbReference type="NCBI Taxonomy" id="484088"/>
    <lineage>
        <taxon>Bacteria</taxon>
        <taxon>Pseudomonadati</taxon>
        <taxon>Pseudomonadota</taxon>
        <taxon>Alphaproteobacteria</taxon>
        <taxon>Hyphomicrobiales</taxon>
        <taxon>Rhizobiaceae</taxon>
        <taxon>Rhizobium/Agrobacterium group</taxon>
        <taxon>Rhizobium</taxon>
    </lineage>
</organism>
<dbReference type="SUPFAM" id="SSF50882">
    <property type="entry name" value="beta-Barrel protease inhibitors"/>
    <property type="match status" value="2"/>
</dbReference>
<keyword evidence="4" id="KW-0482">Metalloprotease</keyword>
<dbReference type="AlphaFoldDB" id="A0A2W4CWZ4"/>
<feature type="chain" id="PRO_5015905244" evidence="2">
    <location>
        <begin position="26"/>
        <end position="230"/>
    </location>
</feature>
<comment type="caution">
    <text evidence="4">The sequence shown here is derived from an EMBL/GenBank/DDBJ whole genome shotgun (WGS) entry which is preliminary data.</text>
</comment>
<name>A0A2W4CWZ4_9HYPH</name>
<dbReference type="EMBL" id="PCDP01000001">
    <property type="protein sequence ID" value="PZM16779.1"/>
    <property type="molecule type" value="Genomic_DNA"/>
</dbReference>
<keyword evidence="5" id="KW-1185">Reference proteome</keyword>
<dbReference type="RefSeq" id="WP_111158109.1">
    <property type="nucleotide sequence ID" value="NZ_PCDP01000001.1"/>
</dbReference>
<dbReference type="InterPro" id="IPR016085">
    <property type="entry name" value="Protease_inh_B-barrel_dom"/>
</dbReference>
<dbReference type="GO" id="GO:0008237">
    <property type="term" value="F:metallopeptidase activity"/>
    <property type="evidence" value="ECO:0007669"/>
    <property type="project" value="UniProtKB-KW"/>
</dbReference>
<dbReference type="InterPro" id="IPR021140">
    <property type="entry name" value="Inh/Omp19"/>
</dbReference>
<feature type="signal peptide" evidence="2">
    <location>
        <begin position="1"/>
        <end position="25"/>
    </location>
</feature>
<dbReference type="OrthoDB" id="8017359at2"/>
<dbReference type="Proteomes" id="UP000248925">
    <property type="component" value="Unassembled WGS sequence"/>
</dbReference>
<gene>
    <name evidence="4" type="ORF">CPY51_00545</name>
</gene>
<evidence type="ECO:0000256" key="2">
    <source>
        <dbReference type="SAM" id="SignalP"/>
    </source>
</evidence>
<evidence type="ECO:0000313" key="4">
    <source>
        <dbReference type="EMBL" id="PZM16779.1"/>
    </source>
</evidence>
<dbReference type="Pfam" id="PF02974">
    <property type="entry name" value="Inh"/>
    <property type="match status" value="2"/>
</dbReference>
<dbReference type="GO" id="GO:0004866">
    <property type="term" value="F:endopeptidase inhibitor activity"/>
    <property type="evidence" value="ECO:0007669"/>
    <property type="project" value="InterPro"/>
</dbReference>
<evidence type="ECO:0000313" key="5">
    <source>
        <dbReference type="Proteomes" id="UP000248925"/>
    </source>
</evidence>
<protein>
    <submittedName>
        <fullName evidence="4">Metalloprotease</fullName>
    </submittedName>
</protein>
<reference evidence="4 5" key="1">
    <citation type="journal article" date="2018" name="Sci. Rep.">
        <title>Rhizobium tumorigenes sp. nov., a novel plant tumorigenic bacterium isolated from cane gall tumors on thornless blackberry.</title>
        <authorList>
            <person name="Kuzmanovi N."/>
            <person name="Smalla K."/>
            <person name="Gronow S."/>
            <person name="PuBawska J."/>
        </authorList>
    </citation>
    <scope>NUCLEOTIDE SEQUENCE [LARGE SCALE GENOMIC DNA]</scope>
    <source>
        <strain evidence="4 5">CCBAU 85046</strain>
    </source>
</reference>
<accession>A0A2W4CWZ4</accession>
<feature type="domain" description="Alkaline proteinase inhibitor/ Outer membrane lipoprotein Omp19" evidence="3">
    <location>
        <begin position="134"/>
        <end position="226"/>
    </location>
</feature>
<dbReference type="Gene3D" id="2.40.128.10">
    <property type="match status" value="2"/>
</dbReference>
<keyword evidence="4" id="KW-0645">Protease</keyword>
<sequence>MIRSLTFLAITVGAITLAGAGPSLAADAEQVKAQAGSWLVAPENGAKGCHLTFETGEAAGGHPITGGQTCAAALPDLAGATAWNIGDDDMLAIMDATGKVLLRFGQEEGSPWETAEGDPIWLLPALGDVDHVPSIESLVGTWQLQRPGGEALCQVALLADKDEDGTAKMSLTDGCPSSITDMKLSLWATEGFGLVLMGSEGTALSFDMNAAGNFDKSKEDGGQPLLLIRQ</sequence>
<evidence type="ECO:0000259" key="3">
    <source>
        <dbReference type="Pfam" id="PF02974"/>
    </source>
</evidence>
<keyword evidence="1 2" id="KW-0732">Signal</keyword>
<proteinExistence type="predicted"/>
<keyword evidence="4" id="KW-0378">Hydrolase</keyword>
<evidence type="ECO:0000256" key="1">
    <source>
        <dbReference type="ARBA" id="ARBA00022729"/>
    </source>
</evidence>
<feature type="domain" description="Alkaline proteinase inhibitor/ Outer membrane lipoprotein Omp19" evidence="3">
    <location>
        <begin position="33"/>
        <end position="115"/>
    </location>
</feature>
<dbReference type="GO" id="GO:0006508">
    <property type="term" value="P:proteolysis"/>
    <property type="evidence" value="ECO:0007669"/>
    <property type="project" value="UniProtKB-KW"/>
</dbReference>